<evidence type="ECO:0000313" key="2">
    <source>
        <dbReference type="EMBL" id="KAJ1202436.1"/>
    </source>
</evidence>
<sequence length="119" mass="12809">MEVPAVKCTAGKLCSTQQQSQGTPPIPVVRADNRYAIHSLPMDPAHGARPRTKSEPPSTSPSWPQVSQAGRVLPRRISPRRYCPGVLPVRIRLTGSFTVEGTPAAVMKQDNVQAPCGAR</sequence>
<dbReference type="EMBL" id="JANPWB010000003">
    <property type="protein sequence ID" value="KAJ1202436.1"/>
    <property type="molecule type" value="Genomic_DNA"/>
</dbReference>
<organism evidence="2 3">
    <name type="scientific">Pleurodeles waltl</name>
    <name type="common">Iberian ribbed newt</name>
    <dbReference type="NCBI Taxonomy" id="8319"/>
    <lineage>
        <taxon>Eukaryota</taxon>
        <taxon>Metazoa</taxon>
        <taxon>Chordata</taxon>
        <taxon>Craniata</taxon>
        <taxon>Vertebrata</taxon>
        <taxon>Euteleostomi</taxon>
        <taxon>Amphibia</taxon>
        <taxon>Batrachia</taxon>
        <taxon>Caudata</taxon>
        <taxon>Salamandroidea</taxon>
        <taxon>Salamandridae</taxon>
        <taxon>Pleurodelinae</taxon>
        <taxon>Pleurodeles</taxon>
    </lineage>
</organism>
<comment type="caution">
    <text evidence="2">The sequence shown here is derived from an EMBL/GenBank/DDBJ whole genome shotgun (WGS) entry which is preliminary data.</text>
</comment>
<proteinExistence type="predicted"/>
<evidence type="ECO:0000256" key="1">
    <source>
        <dbReference type="SAM" id="MobiDB-lite"/>
    </source>
</evidence>
<name>A0AAV7VPX6_PLEWA</name>
<keyword evidence="3" id="KW-1185">Reference proteome</keyword>
<dbReference type="Proteomes" id="UP001066276">
    <property type="component" value="Chromosome 2_1"/>
</dbReference>
<feature type="compositionally biased region" description="Polar residues" evidence="1">
    <location>
        <begin position="55"/>
        <end position="68"/>
    </location>
</feature>
<accession>A0AAV7VPX6</accession>
<feature type="region of interest" description="Disordered" evidence="1">
    <location>
        <begin position="36"/>
        <end position="75"/>
    </location>
</feature>
<reference evidence="2" key="1">
    <citation type="journal article" date="2022" name="bioRxiv">
        <title>Sequencing and chromosome-scale assembly of the giantPleurodeles waltlgenome.</title>
        <authorList>
            <person name="Brown T."/>
            <person name="Elewa A."/>
            <person name="Iarovenko S."/>
            <person name="Subramanian E."/>
            <person name="Araus A.J."/>
            <person name="Petzold A."/>
            <person name="Susuki M."/>
            <person name="Suzuki K.-i.T."/>
            <person name="Hayashi T."/>
            <person name="Toyoda A."/>
            <person name="Oliveira C."/>
            <person name="Osipova E."/>
            <person name="Leigh N.D."/>
            <person name="Simon A."/>
            <person name="Yun M.H."/>
        </authorList>
    </citation>
    <scope>NUCLEOTIDE SEQUENCE</scope>
    <source>
        <strain evidence="2">20211129_DDA</strain>
        <tissue evidence="2">Liver</tissue>
    </source>
</reference>
<dbReference type="AlphaFoldDB" id="A0AAV7VPX6"/>
<evidence type="ECO:0000313" key="3">
    <source>
        <dbReference type="Proteomes" id="UP001066276"/>
    </source>
</evidence>
<protein>
    <submittedName>
        <fullName evidence="2">Uncharacterized protein</fullName>
    </submittedName>
</protein>
<gene>
    <name evidence="2" type="ORF">NDU88_006236</name>
</gene>